<evidence type="ECO:0000256" key="2">
    <source>
        <dbReference type="ARBA" id="ARBA00022737"/>
    </source>
</evidence>
<evidence type="ECO:0000313" key="7">
    <source>
        <dbReference type="Proteomes" id="UP000825935"/>
    </source>
</evidence>
<dbReference type="PROSITE" id="PS50222">
    <property type="entry name" value="EF_HAND_2"/>
    <property type="match status" value="3"/>
</dbReference>
<dbReference type="Pfam" id="PF13405">
    <property type="entry name" value="EF-hand_6"/>
    <property type="match status" value="1"/>
</dbReference>
<dbReference type="FunFam" id="1.10.238.10:FF:000089">
    <property type="entry name" value="calmodulin-like protein 3"/>
    <property type="match status" value="1"/>
</dbReference>
<dbReference type="GO" id="GO:0005509">
    <property type="term" value="F:calcium ion binding"/>
    <property type="evidence" value="ECO:0007669"/>
    <property type="project" value="InterPro"/>
</dbReference>
<feature type="region of interest" description="Disordered" evidence="4">
    <location>
        <begin position="1"/>
        <end position="20"/>
    </location>
</feature>
<keyword evidence="7" id="KW-1185">Reference proteome</keyword>
<keyword evidence="3" id="KW-0106">Calcium</keyword>
<proteinExistence type="predicted"/>
<organism evidence="6 7">
    <name type="scientific">Ceratopteris richardii</name>
    <name type="common">Triangle waterfern</name>
    <dbReference type="NCBI Taxonomy" id="49495"/>
    <lineage>
        <taxon>Eukaryota</taxon>
        <taxon>Viridiplantae</taxon>
        <taxon>Streptophyta</taxon>
        <taxon>Embryophyta</taxon>
        <taxon>Tracheophyta</taxon>
        <taxon>Polypodiopsida</taxon>
        <taxon>Polypodiidae</taxon>
        <taxon>Polypodiales</taxon>
        <taxon>Pteridineae</taxon>
        <taxon>Pteridaceae</taxon>
        <taxon>Parkerioideae</taxon>
        <taxon>Ceratopteris</taxon>
    </lineage>
</organism>
<reference evidence="6" key="1">
    <citation type="submission" date="2021-08" db="EMBL/GenBank/DDBJ databases">
        <title>WGS assembly of Ceratopteris richardii.</title>
        <authorList>
            <person name="Marchant D.B."/>
            <person name="Chen G."/>
            <person name="Jenkins J."/>
            <person name="Shu S."/>
            <person name="Leebens-Mack J."/>
            <person name="Grimwood J."/>
            <person name="Schmutz J."/>
            <person name="Soltis P."/>
            <person name="Soltis D."/>
            <person name="Chen Z.-H."/>
        </authorList>
    </citation>
    <scope>NUCLEOTIDE SEQUENCE</scope>
    <source>
        <strain evidence="6">Whitten #5841</strain>
        <tissue evidence="6">Leaf</tissue>
    </source>
</reference>
<dbReference type="InterPro" id="IPR018247">
    <property type="entry name" value="EF_Hand_1_Ca_BS"/>
</dbReference>
<feature type="domain" description="EF-hand" evidence="5">
    <location>
        <begin position="143"/>
        <end position="178"/>
    </location>
</feature>
<gene>
    <name evidence="6" type="ORF">KP509_06G016200</name>
</gene>
<dbReference type="PROSITE" id="PS00018">
    <property type="entry name" value="EF_HAND_1"/>
    <property type="match status" value="3"/>
</dbReference>
<dbReference type="InterPro" id="IPR011992">
    <property type="entry name" value="EF-hand-dom_pair"/>
</dbReference>
<feature type="domain" description="EF-hand" evidence="5">
    <location>
        <begin position="181"/>
        <end position="216"/>
    </location>
</feature>
<dbReference type="OMA" id="HDGFICA"/>
<sequence>MEDVEQNACPLSPPVGTEAESPLKVSLSFKDGVKTLERFLTARSRFETPDAERAELYKVFQRLDTDRDGKLTVAEIMQSFEKLGIALPVSELASLLSFWAEGQRSTENGHSGASPAHVEHLDFQGFYDFYRFLCQEDTRDGRVDETDLRAAFDLYDKNNDGFISVTELQSVLVSLGFEEATNLGKCKSMIESIDSNGDGVVSFDEFKAMMRTMEDV</sequence>
<dbReference type="EMBL" id="CM035411">
    <property type="protein sequence ID" value="KAH7434409.1"/>
    <property type="molecule type" value="Genomic_DNA"/>
</dbReference>
<evidence type="ECO:0000256" key="3">
    <source>
        <dbReference type="ARBA" id="ARBA00022837"/>
    </source>
</evidence>
<dbReference type="PANTHER" id="PTHR10891">
    <property type="entry name" value="EF-HAND CALCIUM-BINDING DOMAIN CONTAINING PROTEIN"/>
    <property type="match status" value="1"/>
</dbReference>
<dbReference type="Proteomes" id="UP000825935">
    <property type="component" value="Chromosome 6"/>
</dbReference>
<evidence type="ECO:0000256" key="1">
    <source>
        <dbReference type="ARBA" id="ARBA00022723"/>
    </source>
</evidence>
<evidence type="ECO:0000256" key="4">
    <source>
        <dbReference type="SAM" id="MobiDB-lite"/>
    </source>
</evidence>
<evidence type="ECO:0000313" key="6">
    <source>
        <dbReference type="EMBL" id="KAH7434409.1"/>
    </source>
</evidence>
<dbReference type="SUPFAM" id="SSF47473">
    <property type="entry name" value="EF-hand"/>
    <property type="match status" value="1"/>
</dbReference>
<keyword evidence="2" id="KW-0677">Repeat</keyword>
<dbReference type="CDD" id="cd00051">
    <property type="entry name" value="EFh"/>
    <property type="match status" value="1"/>
</dbReference>
<feature type="domain" description="EF-hand" evidence="5">
    <location>
        <begin position="51"/>
        <end position="86"/>
    </location>
</feature>
<dbReference type="Pfam" id="PF13499">
    <property type="entry name" value="EF-hand_7"/>
    <property type="match status" value="1"/>
</dbReference>
<dbReference type="InterPro" id="IPR039647">
    <property type="entry name" value="EF_hand_pair_protein_CML-like"/>
</dbReference>
<name>A0A8T2UQA4_CERRI</name>
<dbReference type="AlphaFoldDB" id="A0A8T2UQA4"/>
<comment type="caution">
    <text evidence="6">The sequence shown here is derived from an EMBL/GenBank/DDBJ whole genome shotgun (WGS) entry which is preliminary data.</text>
</comment>
<protein>
    <recommendedName>
        <fullName evidence="5">EF-hand domain-containing protein</fullName>
    </recommendedName>
</protein>
<evidence type="ECO:0000259" key="5">
    <source>
        <dbReference type="PROSITE" id="PS50222"/>
    </source>
</evidence>
<accession>A0A8T2UQA4</accession>
<dbReference type="Gene3D" id="1.10.238.10">
    <property type="entry name" value="EF-hand"/>
    <property type="match status" value="2"/>
</dbReference>
<keyword evidence="1" id="KW-0479">Metal-binding</keyword>
<dbReference type="OrthoDB" id="26525at2759"/>
<dbReference type="InterPro" id="IPR002048">
    <property type="entry name" value="EF_hand_dom"/>
</dbReference>
<dbReference type="SMART" id="SM00054">
    <property type="entry name" value="EFh"/>
    <property type="match status" value="3"/>
</dbReference>